<dbReference type="PANTHER" id="PTHR36849:SF1">
    <property type="entry name" value="CYTOPLASMIC PROTEIN"/>
    <property type="match status" value="1"/>
</dbReference>
<protein>
    <submittedName>
        <fullName evidence="2">DUF488 family protein</fullName>
    </submittedName>
</protein>
<dbReference type="AlphaFoldDB" id="A0A0A6VDQ1"/>
<keyword evidence="4" id="KW-1185">Reference proteome</keyword>
<evidence type="ECO:0000313" key="3">
    <source>
        <dbReference type="Proteomes" id="UP000030588"/>
    </source>
</evidence>
<dbReference type="RefSeq" id="WP_035354306.1">
    <property type="nucleotide sequence ID" value="NZ_JAAIWK010000033.1"/>
</dbReference>
<gene>
    <name evidence="2" type="ORF">G4D61_15740</name>
    <name evidence="1" type="ORF">NG54_08145</name>
</gene>
<dbReference type="Pfam" id="PF22752">
    <property type="entry name" value="DUF488-N3i"/>
    <property type="match status" value="1"/>
</dbReference>
<name>A0A0A6VDQ1_9BACI</name>
<dbReference type="OrthoDB" id="9790745at2"/>
<organism evidence="1 3">
    <name type="scientific">Heyndrickxia ginsengihumi</name>
    <dbReference type="NCBI Taxonomy" id="363870"/>
    <lineage>
        <taxon>Bacteria</taxon>
        <taxon>Bacillati</taxon>
        <taxon>Bacillota</taxon>
        <taxon>Bacilli</taxon>
        <taxon>Bacillales</taxon>
        <taxon>Bacillaceae</taxon>
        <taxon>Heyndrickxia</taxon>
    </lineage>
</organism>
<dbReference type="PANTHER" id="PTHR36849">
    <property type="entry name" value="CYTOPLASMIC PROTEIN-RELATED"/>
    <property type="match status" value="1"/>
</dbReference>
<dbReference type="Proteomes" id="UP000476934">
    <property type="component" value="Unassembled WGS sequence"/>
</dbReference>
<evidence type="ECO:0000313" key="4">
    <source>
        <dbReference type="Proteomes" id="UP000476934"/>
    </source>
</evidence>
<reference evidence="1 3" key="1">
    <citation type="submission" date="2014-10" db="EMBL/GenBank/DDBJ databases">
        <title>Draft genome of phytase producing Bacillus ginsengihumi strain M2.11.</title>
        <authorList>
            <person name="Toymentseva A."/>
            <person name="Boulygina E.A."/>
            <person name="Kazakov S.V."/>
            <person name="Kayumov I."/>
            <person name="Suleimanova A.D."/>
            <person name="Mardanova A.M."/>
            <person name="Maria S.N."/>
            <person name="Sergey M.Y."/>
            <person name="Sharipova M.R."/>
        </authorList>
    </citation>
    <scope>NUCLEOTIDE SEQUENCE [LARGE SCALE GENOMIC DNA]</scope>
    <source>
        <strain evidence="1 3">M2.11</strain>
    </source>
</reference>
<dbReference type="Proteomes" id="UP000030588">
    <property type="component" value="Unassembled WGS sequence"/>
</dbReference>
<evidence type="ECO:0000313" key="2">
    <source>
        <dbReference type="EMBL" id="NEY21396.1"/>
    </source>
</evidence>
<comment type="caution">
    <text evidence="1">The sequence shown here is derived from an EMBL/GenBank/DDBJ whole genome shotgun (WGS) entry which is preliminary data.</text>
</comment>
<sequence>MFEIKRVYEERSEDDGYRVLVDRLWPRGLTKERANIHYWLKTIAPSHQLRKWFAHDIEKYEEFKRRYIEELEQLDDRSELNLLWQLNTDKKVTLLFCAKDQYHNNAIILKAFLEKKV</sequence>
<reference evidence="2 4" key="2">
    <citation type="submission" date="2020-02" db="EMBL/GenBank/DDBJ databases">
        <authorList>
            <person name="Feng H."/>
        </authorList>
    </citation>
    <scope>NUCLEOTIDE SEQUENCE [LARGE SCALE GENOMIC DNA]</scope>
    <source>
        <strain evidence="2 4">Gsoil 114</strain>
    </source>
</reference>
<dbReference type="EMBL" id="JAAIWK010000033">
    <property type="protein sequence ID" value="NEY21396.1"/>
    <property type="molecule type" value="Genomic_DNA"/>
</dbReference>
<proteinExistence type="predicted"/>
<dbReference type="EMBL" id="JRUN01000019">
    <property type="protein sequence ID" value="KHD85618.1"/>
    <property type="molecule type" value="Genomic_DNA"/>
</dbReference>
<dbReference type="InterPro" id="IPR052552">
    <property type="entry name" value="YeaO-like"/>
</dbReference>
<evidence type="ECO:0000313" key="1">
    <source>
        <dbReference type="EMBL" id="KHD85618.1"/>
    </source>
</evidence>
<reference evidence="2 4" key="3">
    <citation type="submission" date="2020-03" db="EMBL/GenBank/DDBJ databases">
        <title>Bacillus aquiflavi sp. nov., isolated from yellow water of strong flavor Chinese baijiu in Yibin region of China.</title>
        <authorList>
            <person name="Xie J."/>
        </authorList>
    </citation>
    <scope>NUCLEOTIDE SEQUENCE [LARGE SCALE GENOMIC DNA]</scope>
    <source>
        <strain evidence="2 4">Gsoil 114</strain>
    </source>
</reference>
<accession>A0A0A6VDQ1</accession>